<protein>
    <submittedName>
        <fullName evidence="1">Cold shock domain-containing protein</fullName>
    </submittedName>
</protein>
<dbReference type="EMBL" id="CP109110">
    <property type="protein sequence ID" value="WSC03543.1"/>
    <property type="molecule type" value="Genomic_DNA"/>
</dbReference>
<evidence type="ECO:0000313" key="2">
    <source>
        <dbReference type="Proteomes" id="UP001348369"/>
    </source>
</evidence>
<keyword evidence="1" id="KW-0614">Plasmid</keyword>
<name>A0ACD4ZZ02_9ACTN</name>
<organism evidence="1 2">
    <name type="scientific">Streptomyces scopuliridis</name>
    <dbReference type="NCBI Taxonomy" id="452529"/>
    <lineage>
        <taxon>Bacteria</taxon>
        <taxon>Bacillati</taxon>
        <taxon>Actinomycetota</taxon>
        <taxon>Actinomycetes</taxon>
        <taxon>Kitasatosporales</taxon>
        <taxon>Streptomycetaceae</taxon>
        <taxon>Streptomyces</taxon>
    </lineage>
</organism>
<dbReference type="Proteomes" id="UP001348369">
    <property type="component" value="Plasmid unnamed1"/>
</dbReference>
<reference evidence="1" key="1">
    <citation type="submission" date="2022-10" db="EMBL/GenBank/DDBJ databases">
        <title>The complete genomes of actinobacterial strains from the NBC collection.</title>
        <authorList>
            <person name="Joergensen T.S."/>
            <person name="Alvarez Arevalo M."/>
            <person name="Sterndorff E.B."/>
            <person name="Faurdal D."/>
            <person name="Vuksanovic O."/>
            <person name="Mourched A.-S."/>
            <person name="Charusanti P."/>
            <person name="Shaw S."/>
            <person name="Blin K."/>
            <person name="Weber T."/>
        </authorList>
    </citation>
    <scope>NUCLEOTIDE SEQUENCE</scope>
    <source>
        <strain evidence="1">NBC 01771</strain>
    </source>
</reference>
<sequence length="75" mass="8260">MPTGVVKWYDPEGGIGIITPDGPHLAVWAEGRAVRDNRALHSGDRVQFDIWRDASGLWANNIHRIDGVSPASPRM</sequence>
<proteinExistence type="predicted"/>
<evidence type="ECO:0000313" key="1">
    <source>
        <dbReference type="EMBL" id="WSC03543.1"/>
    </source>
</evidence>
<keyword evidence="2" id="KW-1185">Reference proteome</keyword>
<gene>
    <name evidence="1" type="ORF">OG835_42425</name>
</gene>
<geneLocation type="plasmid" evidence="1 2">
    <name>unnamed1</name>
</geneLocation>
<accession>A0ACD4ZZ02</accession>